<organism evidence="1 2">
    <name type="scientific">Streptomyces humidus</name>
    <dbReference type="NCBI Taxonomy" id="52259"/>
    <lineage>
        <taxon>Bacteria</taxon>
        <taxon>Bacillati</taxon>
        <taxon>Actinomycetota</taxon>
        <taxon>Actinomycetes</taxon>
        <taxon>Kitasatosporales</taxon>
        <taxon>Streptomycetaceae</taxon>
        <taxon>Streptomyces</taxon>
    </lineage>
</organism>
<evidence type="ECO:0000313" key="2">
    <source>
        <dbReference type="Proteomes" id="UP000606194"/>
    </source>
</evidence>
<keyword evidence="2" id="KW-1185">Reference proteome</keyword>
<dbReference type="Proteomes" id="UP000606194">
    <property type="component" value="Unassembled WGS sequence"/>
</dbReference>
<reference evidence="1" key="2">
    <citation type="submission" date="2020-09" db="EMBL/GenBank/DDBJ databases">
        <authorList>
            <person name="Sun Q."/>
            <person name="Ohkuma M."/>
        </authorList>
    </citation>
    <scope>NUCLEOTIDE SEQUENCE</scope>
    <source>
        <strain evidence="1">JCM 4386</strain>
    </source>
</reference>
<accession>A0A918LCK0</accession>
<protein>
    <submittedName>
        <fullName evidence="1">Uncharacterized protein</fullName>
    </submittedName>
</protein>
<proteinExistence type="predicted"/>
<evidence type="ECO:0000313" key="1">
    <source>
        <dbReference type="EMBL" id="GGS30959.1"/>
    </source>
</evidence>
<comment type="caution">
    <text evidence="1">The sequence shown here is derived from an EMBL/GenBank/DDBJ whole genome shotgun (WGS) entry which is preliminary data.</text>
</comment>
<dbReference type="AlphaFoldDB" id="A0A918LCK0"/>
<dbReference type="EMBL" id="BMTL01000069">
    <property type="protein sequence ID" value="GGS30959.1"/>
    <property type="molecule type" value="Genomic_DNA"/>
</dbReference>
<sequence>MPSDVRAHNAFGGAAVRERAPGGTLASNVEVTAATVQRGDIIQLGGRACRVQDLFQLAQGAKQILFDSGELLTIHTRTRLAAVRMMRRR</sequence>
<name>A0A918LCK0_9ACTN</name>
<reference evidence="1" key="1">
    <citation type="journal article" date="2014" name="Int. J. Syst. Evol. Microbiol.">
        <title>Complete genome sequence of Corynebacterium casei LMG S-19264T (=DSM 44701T), isolated from a smear-ripened cheese.</title>
        <authorList>
            <consortium name="US DOE Joint Genome Institute (JGI-PGF)"/>
            <person name="Walter F."/>
            <person name="Albersmeier A."/>
            <person name="Kalinowski J."/>
            <person name="Ruckert C."/>
        </authorList>
    </citation>
    <scope>NUCLEOTIDE SEQUENCE</scope>
    <source>
        <strain evidence="1">JCM 4386</strain>
    </source>
</reference>
<gene>
    <name evidence="1" type="ORF">GCM10010269_81900</name>
</gene>